<evidence type="ECO:0000313" key="3">
    <source>
        <dbReference type="Proteomes" id="UP000799750"/>
    </source>
</evidence>
<dbReference type="Proteomes" id="UP000799750">
    <property type="component" value="Unassembled WGS sequence"/>
</dbReference>
<evidence type="ECO:0000256" key="1">
    <source>
        <dbReference type="SAM" id="MobiDB-lite"/>
    </source>
</evidence>
<proteinExistence type="predicted"/>
<dbReference type="AlphaFoldDB" id="A0A6A6QH69"/>
<organism evidence="2 3">
    <name type="scientific">Lophium mytilinum</name>
    <dbReference type="NCBI Taxonomy" id="390894"/>
    <lineage>
        <taxon>Eukaryota</taxon>
        <taxon>Fungi</taxon>
        <taxon>Dikarya</taxon>
        <taxon>Ascomycota</taxon>
        <taxon>Pezizomycotina</taxon>
        <taxon>Dothideomycetes</taxon>
        <taxon>Pleosporomycetidae</taxon>
        <taxon>Mytilinidiales</taxon>
        <taxon>Mytilinidiaceae</taxon>
        <taxon>Lophium</taxon>
    </lineage>
</organism>
<name>A0A6A6QH69_9PEZI</name>
<protein>
    <submittedName>
        <fullName evidence="2">Uncharacterized protein</fullName>
    </submittedName>
</protein>
<feature type="compositionally biased region" description="Polar residues" evidence="1">
    <location>
        <begin position="290"/>
        <end position="309"/>
    </location>
</feature>
<feature type="region of interest" description="Disordered" evidence="1">
    <location>
        <begin position="36"/>
        <end position="55"/>
    </location>
</feature>
<feature type="region of interest" description="Disordered" evidence="1">
    <location>
        <begin position="68"/>
        <end position="114"/>
    </location>
</feature>
<feature type="compositionally biased region" description="Basic and acidic residues" evidence="1">
    <location>
        <begin position="249"/>
        <end position="259"/>
    </location>
</feature>
<feature type="compositionally biased region" description="Polar residues" evidence="1">
    <location>
        <begin position="45"/>
        <end position="54"/>
    </location>
</feature>
<sequence>MDPVFTSTTTKQFMEAHIPSNRRSSPPAMEAGIRVLKPTKGNDVPISTTPTGSPAWSKLEISTEIPVSVPLKPLSEDTSDEGAPGRLPKDVHSAKPPSIPQKTCGRSEPIEKDQYRPKNTRVPQRQGHDQVFLGTESGRILKAFPDEKLKLNRKSIDTKDKKRPATQNTLTPLKERYKGNFWDLTAAEKEVLRNKPLHPNPNGLTSSTIAAIFAAPGPSKEGDMLAKFYKERGHAGPHTHRVWPSPRAVSKDRTKPEEKKRKRALETVSEGDEADPDVNRSPKKRRPQASKPSRTTRPLKSINTTTSKTVAPKVDAKDKAARAKAEPDERRIRPREPSINEIPIAQTMGNESGAAHPVRENESPDRLEGVTSGASDNHQDAAVSANPEKANTKKSVFASFAGAASKVFTFCTPFVPSTSFPFVQTRTTRATRARRLAADAAKARKANKMASNVSALAALAAEANARANDKKQMEVLDAALDSVLQQARLFGVTDNELVDRLQKRSMVWKRELGWVGNTRNWVGGQMLKKAEQLDRHKEKLLYG</sequence>
<evidence type="ECO:0000313" key="2">
    <source>
        <dbReference type="EMBL" id="KAF2491404.1"/>
    </source>
</evidence>
<dbReference type="EMBL" id="MU004195">
    <property type="protein sequence ID" value="KAF2491404.1"/>
    <property type="molecule type" value="Genomic_DNA"/>
</dbReference>
<feature type="compositionally biased region" description="Basic and acidic residues" evidence="1">
    <location>
        <begin position="357"/>
        <end position="368"/>
    </location>
</feature>
<keyword evidence="3" id="KW-1185">Reference proteome</keyword>
<dbReference type="OrthoDB" id="10490532at2759"/>
<feature type="region of interest" description="Disordered" evidence="1">
    <location>
        <begin position="234"/>
        <end position="390"/>
    </location>
</feature>
<feature type="compositionally biased region" description="Basic and acidic residues" evidence="1">
    <location>
        <begin position="314"/>
        <end position="338"/>
    </location>
</feature>
<reference evidence="2" key="1">
    <citation type="journal article" date="2020" name="Stud. Mycol.">
        <title>101 Dothideomycetes genomes: a test case for predicting lifestyles and emergence of pathogens.</title>
        <authorList>
            <person name="Haridas S."/>
            <person name="Albert R."/>
            <person name="Binder M."/>
            <person name="Bloem J."/>
            <person name="Labutti K."/>
            <person name="Salamov A."/>
            <person name="Andreopoulos B."/>
            <person name="Baker S."/>
            <person name="Barry K."/>
            <person name="Bills G."/>
            <person name="Bluhm B."/>
            <person name="Cannon C."/>
            <person name="Castanera R."/>
            <person name="Culley D."/>
            <person name="Daum C."/>
            <person name="Ezra D."/>
            <person name="Gonzalez J."/>
            <person name="Henrissat B."/>
            <person name="Kuo A."/>
            <person name="Liang C."/>
            <person name="Lipzen A."/>
            <person name="Lutzoni F."/>
            <person name="Magnuson J."/>
            <person name="Mondo S."/>
            <person name="Nolan M."/>
            <person name="Ohm R."/>
            <person name="Pangilinan J."/>
            <person name="Park H.-J."/>
            <person name="Ramirez L."/>
            <person name="Alfaro M."/>
            <person name="Sun H."/>
            <person name="Tritt A."/>
            <person name="Yoshinaga Y."/>
            <person name="Zwiers L.-H."/>
            <person name="Turgeon B."/>
            <person name="Goodwin S."/>
            <person name="Spatafora J."/>
            <person name="Crous P."/>
            <person name="Grigoriev I."/>
        </authorList>
    </citation>
    <scope>NUCLEOTIDE SEQUENCE</scope>
    <source>
        <strain evidence="2">CBS 269.34</strain>
    </source>
</reference>
<accession>A0A6A6QH69</accession>
<gene>
    <name evidence="2" type="ORF">BU16DRAFT_565106</name>
</gene>